<evidence type="ECO:0000256" key="1">
    <source>
        <dbReference type="SAM" id="Phobius"/>
    </source>
</evidence>
<dbReference type="RefSeq" id="WP_217064476.1">
    <property type="nucleotide sequence ID" value="NZ_JAHQCS010000038.1"/>
</dbReference>
<organism evidence="2 3">
    <name type="scientific">Evansella tamaricis</name>
    <dbReference type="NCBI Taxonomy" id="2069301"/>
    <lineage>
        <taxon>Bacteria</taxon>
        <taxon>Bacillati</taxon>
        <taxon>Bacillota</taxon>
        <taxon>Bacilli</taxon>
        <taxon>Bacillales</taxon>
        <taxon>Bacillaceae</taxon>
        <taxon>Evansella</taxon>
    </lineage>
</organism>
<feature type="transmembrane region" description="Helical" evidence="1">
    <location>
        <begin position="7"/>
        <end position="25"/>
    </location>
</feature>
<sequence length="262" mass="29962">MGKNWQNIAAGIAVTFLIIVWMFGFEESTIGSADHSEQSPQQTLMIMDEKLSWLDLKSKQAHIYARAHQEDFSSYDEVTNYLKQWNMSENRMNWEFHETGMQEKWYGTFSDDTTSYSEKITFFIQPMVSSKDQFEVYTIFEASFQPVSNWDTPLSSLFNGSILSHFETSDIFLRIEGTVTGYDALTVQRMGQKIVESFSADVVEQLQEETFVSLSARTPHWENGIVTNGQQMNLQIALREIENGLGGETTVTIGTPLITTEY</sequence>
<comment type="caution">
    <text evidence="2">The sequence shown here is derived from an EMBL/GenBank/DDBJ whole genome shotgun (WGS) entry which is preliminary data.</text>
</comment>
<dbReference type="Proteomes" id="UP000784880">
    <property type="component" value="Unassembled WGS sequence"/>
</dbReference>
<reference evidence="2 3" key="1">
    <citation type="submission" date="2021-06" db="EMBL/GenBank/DDBJ databases">
        <title>Bacillus sp. RD4P76, an endophyte from a halophyte.</title>
        <authorList>
            <person name="Sun J.-Q."/>
        </authorList>
    </citation>
    <scope>NUCLEOTIDE SEQUENCE [LARGE SCALE GENOMIC DNA]</scope>
    <source>
        <strain evidence="2 3">CGMCC 1.15917</strain>
    </source>
</reference>
<keyword evidence="1" id="KW-0812">Transmembrane</keyword>
<evidence type="ECO:0000313" key="2">
    <source>
        <dbReference type="EMBL" id="MBU9710583.1"/>
    </source>
</evidence>
<keyword evidence="1" id="KW-1133">Transmembrane helix</keyword>
<keyword evidence="1" id="KW-0472">Membrane</keyword>
<keyword evidence="3" id="KW-1185">Reference proteome</keyword>
<dbReference type="InterPro" id="IPR014794">
    <property type="entry name" value="DUF1779"/>
</dbReference>
<gene>
    <name evidence="2" type="ORF">KS419_02350</name>
</gene>
<dbReference type="EMBL" id="JAHQCS010000038">
    <property type="protein sequence ID" value="MBU9710583.1"/>
    <property type="molecule type" value="Genomic_DNA"/>
</dbReference>
<accession>A0ABS6JAP3</accession>
<dbReference type="Pfam" id="PF08680">
    <property type="entry name" value="DUF1779"/>
    <property type="match status" value="1"/>
</dbReference>
<evidence type="ECO:0000313" key="3">
    <source>
        <dbReference type="Proteomes" id="UP000784880"/>
    </source>
</evidence>
<proteinExistence type="predicted"/>
<protein>
    <submittedName>
        <fullName evidence="2">YwmB family TATA-box binding protein</fullName>
    </submittedName>
</protein>
<name>A0ABS6JAP3_9BACI</name>